<evidence type="ECO:0000313" key="1">
    <source>
        <dbReference type="EMBL" id="KEO84760.1"/>
    </source>
</evidence>
<evidence type="ECO:0000313" key="2">
    <source>
        <dbReference type="Proteomes" id="UP000027931"/>
    </source>
</evidence>
<gene>
    <name evidence="1" type="ORF">EL26_01755</name>
</gene>
<dbReference type="AlphaFoldDB" id="A0A074LW12"/>
<reference evidence="1 2" key="1">
    <citation type="journal article" date="2013" name="Int. J. Syst. Evol. Microbiol.">
        <title>Tumebacillus flagellatus sp. nov., an alpha-amylase/pullulanase-producing bacterium isolated from cassava wastewater.</title>
        <authorList>
            <person name="Wang Q."/>
            <person name="Xie N."/>
            <person name="Qin Y."/>
            <person name="Shen N."/>
            <person name="Zhu J."/>
            <person name="Mi H."/>
            <person name="Huang R."/>
        </authorList>
    </citation>
    <scope>NUCLEOTIDE SEQUENCE [LARGE SCALE GENOMIC DNA]</scope>
    <source>
        <strain evidence="1 2">GST4</strain>
    </source>
</reference>
<protein>
    <recommendedName>
        <fullName evidence="3">Tail protein</fullName>
    </recommendedName>
</protein>
<proteinExistence type="predicted"/>
<organism evidence="1 2">
    <name type="scientific">Tumebacillus flagellatus</name>
    <dbReference type="NCBI Taxonomy" id="1157490"/>
    <lineage>
        <taxon>Bacteria</taxon>
        <taxon>Bacillati</taxon>
        <taxon>Bacillota</taxon>
        <taxon>Bacilli</taxon>
        <taxon>Bacillales</taxon>
        <taxon>Alicyclobacillaceae</taxon>
        <taxon>Tumebacillus</taxon>
    </lineage>
</organism>
<dbReference type="eggNOG" id="ENOG5032SY7">
    <property type="taxonomic scope" value="Bacteria"/>
</dbReference>
<sequence length="187" mass="20647">MIDLDAKETLKEAERSVKQIQKAVPRALSAAINRTTTGLRTEAVKKVRETYDIKASDVRPTFRLGRATPSNLEADIQSKGRAIPLIRFNTKPKAPPANGKRRLVTSSVKKSGGKKLLHAFVARVGGHIGVLERVGKSRLPLKELFGPSVPVMLNEPGITDHLNKEADRRMTERFDHELNRLLGGGTR</sequence>
<dbReference type="EMBL" id="JMIR01000002">
    <property type="protein sequence ID" value="KEO84760.1"/>
    <property type="molecule type" value="Genomic_DNA"/>
</dbReference>
<evidence type="ECO:0008006" key="3">
    <source>
        <dbReference type="Google" id="ProtNLM"/>
    </source>
</evidence>
<dbReference type="Pfam" id="PF06763">
    <property type="entry name" value="Minor_tail_Z"/>
    <property type="match status" value="1"/>
</dbReference>
<dbReference type="STRING" id="1157490.EL26_01755"/>
<keyword evidence="2" id="KW-1185">Reference proteome</keyword>
<dbReference type="RefSeq" id="WP_038083827.1">
    <property type="nucleotide sequence ID" value="NZ_JMIR01000002.1"/>
</dbReference>
<name>A0A074LW12_9BACL</name>
<dbReference type="OrthoDB" id="5518677at2"/>
<dbReference type="Proteomes" id="UP000027931">
    <property type="component" value="Unassembled WGS sequence"/>
</dbReference>
<comment type="caution">
    <text evidence="1">The sequence shown here is derived from an EMBL/GenBank/DDBJ whole genome shotgun (WGS) entry which is preliminary data.</text>
</comment>
<dbReference type="InterPro" id="IPR010633">
    <property type="entry name" value="Phage_lambda_GpZ"/>
</dbReference>
<accession>A0A074LW12</accession>